<dbReference type="InterPro" id="IPR016181">
    <property type="entry name" value="Acyl_CoA_acyltransferase"/>
</dbReference>
<dbReference type="VEuPathDB" id="AmoebaDB:NfTy_036530"/>
<gene>
    <name evidence="3" type="ORF">FDP41_013262</name>
</gene>
<dbReference type="Proteomes" id="UP000444721">
    <property type="component" value="Unassembled WGS sequence"/>
</dbReference>
<evidence type="ECO:0000313" key="4">
    <source>
        <dbReference type="Proteomes" id="UP000444721"/>
    </source>
</evidence>
<evidence type="ECO:0000256" key="1">
    <source>
        <dbReference type="SAM" id="MobiDB-lite"/>
    </source>
</evidence>
<evidence type="ECO:0000313" key="3">
    <source>
        <dbReference type="EMBL" id="KAF0980779.1"/>
    </source>
</evidence>
<keyword evidence="4" id="KW-1185">Reference proteome</keyword>
<dbReference type="GeneID" id="68120477"/>
<comment type="caution">
    <text evidence="3">The sequence shown here is derived from an EMBL/GenBank/DDBJ whole genome shotgun (WGS) entry which is preliminary data.</text>
</comment>
<dbReference type="PROSITE" id="PS51186">
    <property type="entry name" value="GNAT"/>
    <property type="match status" value="1"/>
</dbReference>
<feature type="domain" description="N-acetyltransferase" evidence="2">
    <location>
        <begin position="370"/>
        <end position="453"/>
    </location>
</feature>
<name>A0A6A5C632_NAEFO</name>
<dbReference type="GO" id="GO:0016747">
    <property type="term" value="F:acyltransferase activity, transferring groups other than amino-acyl groups"/>
    <property type="evidence" value="ECO:0007669"/>
    <property type="project" value="InterPro"/>
</dbReference>
<dbReference type="SUPFAM" id="SSF55729">
    <property type="entry name" value="Acyl-CoA N-acyltransferases (Nat)"/>
    <property type="match status" value="1"/>
</dbReference>
<dbReference type="VEuPathDB" id="AmoebaDB:NF0028440"/>
<dbReference type="Pfam" id="PF00583">
    <property type="entry name" value="Acetyltransf_1"/>
    <property type="match status" value="1"/>
</dbReference>
<feature type="compositionally biased region" description="Low complexity" evidence="1">
    <location>
        <begin position="49"/>
        <end position="63"/>
    </location>
</feature>
<dbReference type="CDD" id="cd04301">
    <property type="entry name" value="NAT_SF"/>
    <property type="match status" value="1"/>
</dbReference>
<dbReference type="Gene3D" id="3.40.630.30">
    <property type="match status" value="1"/>
</dbReference>
<feature type="region of interest" description="Disordered" evidence="1">
    <location>
        <begin position="36"/>
        <end position="65"/>
    </location>
</feature>
<protein>
    <recommendedName>
        <fullName evidence="2">N-acetyltransferase domain-containing protein</fullName>
    </recommendedName>
</protein>
<dbReference type="InterPro" id="IPR000182">
    <property type="entry name" value="GNAT_dom"/>
</dbReference>
<organism evidence="3 4">
    <name type="scientific">Naegleria fowleri</name>
    <name type="common">Brain eating amoeba</name>
    <dbReference type="NCBI Taxonomy" id="5763"/>
    <lineage>
        <taxon>Eukaryota</taxon>
        <taxon>Discoba</taxon>
        <taxon>Heterolobosea</taxon>
        <taxon>Tetramitia</taxon>
        <taxon>Eutetramitia</taxon>
        <taxon>Vahlkampfiidae</taxon>
        <taxon>Naegleria</taxon>
    </lineage>
</organism>
<dbReference type="RefSeq" id="XP_044565492.1">
    <property type="nucleotide sequence ID" value="XM_044703873.1"/>
</dbReference>
<dbReference type="AlphaFoldDB" id="A0A6A5C632"/>
<sequence length="453" mass="52305">MKQHPNQYSSPPPPHHHHDVVEMNCSVCSSASQGTSATSSIGNKDTILNNHNNNNNNDTTNRNQKIRNYEKVMTVKKENSTVIPMILESFFEFTNCHSRLVHMELFASECSSSSRSSILPISTTSITIDFSLYKEIYSAYALEYKERVATSRKSFMINGTPQFYYTKIDMAKTDLDSMQEYSLLNSTCMHERLQFGSAYLYFPFIEPNVKMEIEELQRFKENCCEKIKNYLLKCMKIPREAYVGVTMQKAMLVEKQQLSFYFYEKKRFMREYLNCDFEQTKLYGSNFYHLNTLNPNAMTTDEIFELVEISSAEEYSQFWTCQSDAFCGVPQISQPLTNIIEQSYTQEISKHNDAVIVGVKAYCPSTNRFEIVSCGELVMGKECASINHVATREGHRNKGYATFIMIALLDIAMHRHGYNKVVLEATGMGIQIYGRLGFVPFFEYYIFELDHKN</sequence>
<dbReference type="VEuPathDB" id="AmoebaDB:FDP41_013262"/>
<evidence type="ECO:0000259" key="2">
    <source>
        <dbReference type="PROSITE" id="PS51186"/>
    </source>
</evidence>
<reference evidence="3 4" key="1">
    <citation type="journal article" date="2019" name="Sci. Rep.">
        <title>Nanopore sequencing improves the draft genome of the human pathogenic amoeba Naegleria fowleri.</title>
        <authorList>
            <person name="Liechti N."/>
            <person name="Schurch N."/>
            <person name="Bruggmann R."/>
            <person name="Wittwer M."/>
        </authorList>
    </citation>
    <scope>NUCLEOTIDE SEQUENCE [LARGE SCALE GENOMIC DNA]</scope>
    <source>
        <strain evidence="3 4">ATCC 30894</strain>
    </source>
</reference>
<proteinExistence type="predicted"/>
<dbReference type="EMBL" id="VFQX01000017">
    <property type="protein sequence ID" value="KAF0980779.1"/>
    <property type="molecule type" value="Genomic_DNA"/>
</dbReference>
<accession>A0A6A5C632</accession>
<dbReference type="OrthoDB" id="2744543at2759"/>